<name>A0A395MHR5_9HYPO</name>
<keyword evidence="10" id="KW-1185">Reference proteome</keyword>
<sequence length="524" mass="55435">MIKSLFNGTVPASACIPASIPYPSLFGAEFVSLEASHVANFSSNVPIGVYANHGAVEVDNVSYCNVTVSYTHPGRNDHVNVQVWLPTDTWNGRLQAIGGAGWQAGLHQAGIMAMGAAVGDGYATVSTDAGLGSHVNATAWALLSEGNVNQDLLLNLASTSINDASVIAKSVITSFYGQAPKYSYFTGCSQGGRQGMLLAQRYPEAYDGIAASAPGINWPQVFSGGLWGTFLMDKLGEYPPACEINAITDAALEACDGNDGVIDGVITDPNSCDFKAATVVGTMVNCTELGSQRPVSSAAATIVQGVWDGAKYEDGRPIWFGVSKGGALTGSMTDQALIPTSCSKNGTCTRDIYPLGEQWVTLFGMKKQNGTTANLSQEKYERLAQSLVQEYRSFLGTDDPDLSAFQKRGGKLISYHGTTDSIIPVNGTLHYYDSVAAQIPDVHDFYRVFVAPGVNHCFGGNGAYPDTTFDALRSWVEEGIAVDTLPATSVGITPEIKRTLCPYPKKQVFGGAQNSTTVEDSVCA</sequence>
<evidence type="ECO:0000313" key="10">
    <source>
        <dbReference type="Proteomes" id="UP000265631"/>
    </source>
</evidence>
<dbReference type="EC" id="3.1.1.-" evidence="8"/>
<evidence type="ECO:0000256" key="7">
    <source>
        <dbReference type="ARBA" id="ARBA00023157"/>
    </source>
</evidence>
<keyword evidence="3" id="KW-0479">Metal-binding</keyword>
<dbReference type="PANTHER" id="PTHR33938:SF13">
    <property type="entry name" value="CARBOXYLIC ESTER HYDROLASE"/>
    <property type="match status" value="1"/>
</dbReference>
<keyword evidence="5 8" id="KW-0378">Hydrolase</keyword>
<reference evidence="9 10" key="1">
    <citation type="journal article" date="2018" name="PLoS Pathog.">
        <title>Evolution of structural diversity of trichothecenes, a family of toxins produced by plant pathogenic and entomopathogenic fungi.</title>
        <authorList>
            <person name="Proctor R.H."/>
            <person name="McCormick S.P."/>
            <person name="Kim H.S."/>
            <person name="Cardoza R.E."/>
            <person name="Stanley A.M."/>
            <person name="Lindo L."/>
            <person name="Kelly A."/>
            <person name="Brown D.W."/>
            <person name="Lee T."/>
            <person name="Vaughan M.M."/>
            <person name="Alexander N.J."/>
            <person name="Busman M."/>
            <person name="Gutierrez S."/>
        </authorList>
    </citation>
    <scope>NUCLEOTIDE SEQUENCE [LARGE SCALE GENOMIC DNA]</scope>
    <source>
        <strain evidence="9 10">NRRL 13405</strain>
    </source>
</reference>
<evidence type="ECO:0000256" key="4">
    <source>
        <dbReference type="ARBA" id="ARBA00022729"/>
    </source>
</evidence>
<keyword evidence="2" id="KW-0719">Serine esterase</keyword>
<dbReference type="Proteomes" id="UP000265631">
    <property type="component" value="Unassembled WGS sequence"/>
</dbReference>
<dbReference type="GO" id="GO:0046872">
    <property type="term" value="F:metal ion binding"/>
    <property type="evidence" value="ECO:0007669"/>
    <property type="project" value="UniProtKB-KW"/>
</dbReference>
<evidence type="ECO:0000256" key="5">
    <source>
        <dbReference type="ARBA" id="ARBA00022801"/>
    </source>
</evidence>
<dbReference type="Gene3D" id="3.40.50.1820">
    <property type="entry name" value="alpha/beta hydrolase"/>
    <property type="match status" value="1"/>
</dbReference>
<keyword evidence="6" id="KW-0106">Calcium</keyword>
<dbReference type="STRING" id="2594813.A0A395MHR5"/>
<dbReference type="Pfam" id="PF07519">
    <property type="entry name" value="Tannase"/>
    <property type="match status" value="1"/>
</dbReference>
<dbReference type="AlphaFoldDB" id="A0A395MHR5"/>
<dbReference type="GO" id="GO:0030600">
    <property type="term" value="F:feruloyl esterase activity"/>
    <property type="evidence" value="ECO:0007669"/>
    <property type="project" value="UniProtKB-ARBA"/>
</dbReference>
<evidence type="ECO:0000256" key="2">
    <source>
        <dbReference type="ARBA" id="ARBA00022487"/>
    </source>
</evidence>
<accession>A0A395MHR5</accession>
<protein>
    <recommendedName>
        <fullName evidence="8">Carboxylic ester hydrolase</fullName>
        <ecNumber evidence="8">3.1.1.-</ecNumber>
    </recommendedName>
</protein>
<proteinExistence type="inferred from homology"/>
<dbReference type="OrthoDB" id="3039123at2759"/>
<keyword evidence="7" id="KW-1015">Disulfide bond</keyword>
<gene>
    <name evidence="9" type="ORF">FIE12Z_8443</name>
</gene>
<dbReference type="SUPFAM" id="SSF53474">
    <property type="entry name" value="alpha/beta-Hydrolases"/>
    <property type="match status" value="1"/>
</dbReference>
<evidence type="ECO:0000313" key="9">
    <source>
        <dbReference type="EMBL" id="RFN47310.1"/>
    </source>
</evidence>
<dbReference type="InterPro" id="IPR011118">
    <property type="entry name" value="Tannase/feruloyl_esterase"/>
</dbReference>
<keyword evidence="4" id="KW-0732">Signal</keyword>
<dbReference type="EMBL" id="PXXK01000261">
    <property type="protein sequence ID" value="RFN47310.1"/>
    <property type="molecule type" value="Genomic_DNA"/>
</dbReference>
<dbReference type="PANTHER" id="PTHR33938">
    <property type="entry name" value="FERULOYL ESTERASE B-RELATED"/>
    <property type="match status" value="1"/>
</dbReference>
<dbReference type="InterPro" id="IPR029058">
    <property type="entry name" value="AB_hydrolase_fold"/>
</dbReference>
<comment type="caution">
    <text evidence="9">The sequence shown here is derived from an EMBL/GenBank/DDBJ whole genome shotgun (WGS) entry which is preliminary data.</text>
</comment>
<organism evidence="9 10">
    <name type="scientific">Fusarium flagelliforme</name>
    <dbReference type="NCBI Taxonomy" id="2675880"/>
    <lineage>
        <taxon>Eukaryota</taxon>
        <taxon>Fungi</taxon>
        <taxon>Dikarya</taxon>
        <taxon>Ascomycota</taxon>
        <taxon>Pezizomycotina</taxon>
        <taxon>Sordariomycetes</taxon>
        <taxon>Hypocreomycetidae</taxon>
        <taxon>Hypocreales</taxon>
        <taxon>Nectriaceae</taxon>
        <taxon>Fusarium</taxon>
        <taxon>Fusarium incarnatum-equiseti species complex</taxon>
    </lineage>
</organism>
<comment type="similarity">
    <text evidence="1 8">Belongs to the tannase family.</text>
</comment>
<evidence type="ECO:0000256" key="8">
    <source>
        <dbReference type="RuleBase" id="RU361238"/>
    </source>
</evidence>
<evidence type="ECO:0000256" key="3">
    <source>
        <dbReference type="ARBA" id="ARBA00022723"/>
    </source>
</evidence>
<evidence type="ECO:0000256" key="6">
    <source>
        <dbReference type="ARBA" id="ARBA00022837"/>
    </source>
</evidence>
<evidence type="ECO:0000256" key="1">
    <source>
        <dbReference type="ARBA" id="ARBA00006249"/>
    </source>
</evidence>